<gene>
    <name evidence="3" type="ORF">GTP55_13850</name>
</gene>
<feature type="non-terminal residue" evidence="3">
    <location>
        <position position="50"/>
    </location>
</feature>
<dbReference type="EMBL" id="WWCS01000008">
    <property type="protein sequence ID" value="MYN40457.1"/>
    <property type="molecule type" value="Genomic_DNA"/>
</dbReference>
<keyword evidence="2" id="KW-0560">Oxidoreductase</keyword>
<organism evidence="3 4">
    <name type="scientific">Duganella margarita</name>
    <dbReference type="NCBI Taxonomy" id="2692170"/>
    <lineage>
        <taxon>Bacteria</taxon>
        <taxon>Pseudomonadati</taxon>
        <taxon>Pseudomonadota</taxon>
        <taxon>Betaproteobacteria</taxon>
        <taxon>Burkholderiales</taxon>
        <taxon>Oxalobacteraceae</taxon>
        <taxon>Telluria group</taxon>
        <taxon>Duganella</taxon>
    </lineage>
</organism>
<comment type="caution">
    <text evidence="3">The sequence shown here is derived from an EMBL/GenBank/DDBJ whole genome shotgun (WGS) entry which is preliminary data.</text>
</comment>
<dbReference type="InterPro" id="IPR036291">
    <property type="entry name" value="NAD(P)-bd_dom_sf"/>
</dbReference>
<protein>
    <submittedName>
        <fullName evidence="3">Short-chain dehydrogenase</fullName>
    </submittedName>
</protein>
<keyword evidence="4" id="KW-1185">Reference proteome</keyword>
<evidence type="ECO:0000313" key="3">
    <source>
        <dbReference type="EMBL" id="MYN40457.1"/>
    </source>
</evidence>
<evidence type="ECO:0000256" key="2">
    <source>
        <dbReference type="ARBA" id="ARBA00023002"/>
    </source>
</evidence>
<comment type="similarity">
    <text evidence="1">Belongs to the short-chain dehydrogenases/reductases (SDR) family.</text>
</comment>
<reference evidence="3 4" key="1">
    <citation type="submission" date="2019-12" db="EMBL/GenBank/DDBJ databases">
        <title>Novel species isolated from a subtropical stream in China.</title>
        <authorList>
            <person name="Lu H."/>
        </authorList>
    </citation>
    <scope>NUCLEOTIDE SEQUENCE [LARGE SCALE GENOMIC DNA]</scope>
    <source>
        <strain evidence="3 4">FT109W</strain>
    </source>
</reference>
<dbReference type="PANTHER" id="PTHR43639">
    <property type="entry name" value="OXIDOREDUCTASE, SHORT-CHAIN DEHYDROGENASE/REDUCTASE FAMILY (AFU_ORTHOLOGUE AFUA_5G02870)"/>
    <property type="match status" value="1"/>
</dbReference>
<accession>A0ABW9WJE4</accession>
<name>A0ABW9WJE4_9BURK</name>
<dbReference type="PANTHER" id="PTHR43639:SF1">
    <property type="entry name" value="SHORT-CHAIN DEHYDROGENASE_REDUCTASE FAMILY PROTEIN"/>
    <property type="match status" value="1"/>
</dbReference>
<evidence type="ECO:0000256" key="1">
    <source>
        <dbReference type="ARBA" id="ARBA00006484"/>
    </source>
</evidence>
<evidence type="ECO:0000313" key="4">
    <source>
        <dbReference type="Proteomes" id="UP000466332"/>
    </source>
</evidence>
<sequence length="50" mass="5139">MMTAQDNSTAAPRVALVTGAGRRIGRAIALGLARAGWDVAVHYRASASEA</sequence>
<proteinExistence type="inferred from homology"/>
<dbReference type="Proteomes" id="UP000466332">
    <property type="component" value="Unassembled WGS sequence"/>
</dbReference>
<dbReference type="SUPFAM" id="SSF51735">
    <property type="entry name" value="NAD(P)-binding Rossmann-fold domains"/>
    <property type="match status" value="1"/>
</dbReference>
<dbReference type="Gene3D" id="3.40.50.720">
    <property type="entry name" value="NAD(P)-binding Rossmann-like Domain"/>
    <property type="match status" value="1"/>
</dbReference>